<dbReference type="AlphaFoldDB" id="A0A366DJD1"/>
<evidence type="ECO:0000313" key="3">
    <source>
        <dbReference type="Proteomes" id="UP000252586"/>
    </source>
</evidence>
<dbReference type="OrthoDB" id="4557591at2"/>
<dbReference type="RefSeq" id="WP_067511080.1">
    <property type="nucleotide sequence ID" value="NZ_QNRE01000006.1"/>
</dbReference>
<keyword evidence="1" id="KW-0472">Membrane</keyword>
<dbReference type="EMBL" id="QNRE01000006">
    <property type="protein sequence ID" value="RBO90192.1"/>
    <property type="molecule type" value="Genomic_DNA"/>
</dbReference>
<evidence type="ECO:0000256" key="1">
    <source>
        <dbReference type="SAM" id="Phobius"/>
    </source>
</evidence>
<accession>A0A366DJD1</accession>
<keyword evidence="1" id="KW-0812">Transmembrane</keyword>
<comment type="caution">
    <text evidence="2">The sequence shown here is derived from an EMBL/GenBank/DDBJ whole genome shotgun (WGS) entry which is preliminary data.</text>
</comment>
<organism evidence="2 3">
    <name type="scientific">Nocardia puris</name>
    <dbReference type="NCBI Taxonomy" id="208602"/>
    <lineage>
        <taxon>Bacteria</taxon>
        <taxon>Bacillati</taxon>
        <taxon>Actinomycetota</taxon>
        <taxon>Actinomycetes</taxon>
        <taxon>Mycobacteriales</taxon>
        <taxon>Nocardiaceae</taxon>
        <taxon>Nocardia</taxon>
    </lineage>
</organism>
<feature type="transmembrane region" description="Helical" evidence="1">
    <location>
        <begin position="88"/>
        <end position="105"/>
    </location>
</feature>
<keyword evidence="1" id="KW-1133">Transmembrane helix</keyword>
<evidence type="ECO:0000313" key="2">
    <source>
        <dbReference type="EMBL" id="RBO90192.1"/>
    </source>
</evidence>
<gene>
    <name evidence="2" type="ORF">DFR74_10677</name>
</gene>
<sequence length="129" mass="13578">MNLLTMARIAAVPVSLWLLIALIANPEYRTHNIFTVPDFGFSLYLLAVAALPTRIAAPALTAGFCFGAGVITVAAIDRFDRGDTAQGALNLLIVAAYLVVATLLLRRQARTSQVETARAEAAPAGVPAT</sequence>
<keyword evidence="3" id="KW-1185">Reference proteome</keyword>
<name>A0A366DJD1_9NOCA</name>
<dbReference type="Proteomes" id="UP000252586">
    <property type="component" value="Unassembled WGS sequence"/>
</dbReference>
<proteinExistence type="predicted"/>
<protein>
    <submittedName>
        <fullName evidence="2">Uncharacterized protein</fullName>
    </submittedName>
</protein>
<reference evidence="2 3" key="1">
    <citation type="submission" date="2018-06" db="EMBL/GenBank/DDBJ databases">
        <title>Genomic Encyclopedia of Type Strains, Phase IV (KMG-IV): sequencing the most valuable type-strain genomes for metagenomic binning, comparative biology and taxonomic classification.</title>
        <authorList>
            <person name="Goeker M."/>
        </authorList>
    </citation>
    <scope>NUCLEOTIDE SEQUENCE [LARGE SCALE GENOMIC DNA]</scope>
    <source>
        <strain evidence="2 3">DSM 44599</strain>
    </source>
</reference>
<feature type="transmembrane region" description="Helical" evidence="1">
    <location>
        <begin position="59"/>
        <end position="76"/>
    </location>
</feature>